<dbReference type="SUPFAM" id="SSF49764">
    <property type="entry name" value="HSP20-like chaperones"/>
    <property type="match status" value="1"/>
</dbReference>
<evidence type="ECO:0000256" key="2">
    <source>
        <dbReference type="RuleBase" id="RU003616"/>
    </source>
</evidence>
<dbReference type="Proteomes" id="UP000012112">
    <property type="component" value="Unassembled WGS sequence"/>
</dbReference>
<dbReference type="Gene3D" id="2.60.40.790">
    <property type="match status" value="1"/>
</dbReference>
<organism evidence="4 5">
    <name type="scientific">Leptospira noguchii</name>
    <dbReference type="NCBI Taxonomy" id="28182"/>
    <lineage>
        <taxon>Bacteria</taxon>
        <taxon>Pseudomonadati</taxon>
        <taxon>Spirochaetota</taxon>
        <taxon>Spirochaetia</taxon>
        <taxon>Leptospirales</taxon>
        <taxon>Leptospiraceae</taxon>
        <taxon>Leptospira</taxon>
    </lineage>
</organism>
<dbReference type="EMBL" id="AKWD02000057">
    <property type="protein sequence ID" value="EMO52506.1"/>
    <property type="molecule type" value="Genomic_DNA"/>
</dbReference>
<dbReference type="PANTHER" id="PTHR11527">
    <property type="entry name" value="HEAT-SHOCK PROTEIN 20 FAMILY MEMBER"/>
    <property type="match status" value="1"/>
</dbReference>
<reference evidence="4 5" key="1">
    <citation type="submission" date="2013-01" db="EMBL/GenBank/DDBJ databases">
        <authorList>
            <person name="Harkins D.M."/>
            <person name="Durkin A.S."/>
            <person name="Brinkac L.M."/>
            <person name="Haft D.H."/>
            <person name="Selengut J.D."/>
            <person name="Sanka R."/>
            <person name="DePew J."/>
            <person name="Purushe J."/>
            <person name="Matthias M.A."/>
            <person name="Vinetz J.M."/>
            <person name="Sutton G.G."/>
            <person name="Nierman W.C."/>
            <person name="Fouts D.E."/>
        </authorList>
    </citation>
    <scope>NUCLEOTIDE SEQUENCE [LARGE SCALE GENOMIC DNA]</scope>
    <source>
        <strain evidence="4 5">HAI1536</strain>
    </source>
</reference>
<evidence type="ECO:0000259" key="3">
    <source>
        <dbReference type="PROSITE" id="PS01031"/>
    </source>
</evidence>
<comment type="similarity">
    <text evidence="1 2">Belongs to the small heat shock protein (HSP20) family.</text>
</comment>
<dbReference type="Pfam" id="PF00011">
    <property type="entry name" value="HSP20"/>
    <property type="match status" value="1"/>
</dbReference>
<dbReference type="OrthoDB" id="327485at2"/>
<dbReference type="PROSITE" id="PS01031">
    <property type="entry name" value="SHSP"/>
    <property type="match status" value="1"/>
</dbReference>
<dbReference type="InterPro" id="IPR008978">
    <property type="entry name" value="HSP20-like_chaperone"/>
</dbReference>
<gene>
    <name evidence="4" type="ORF">LEP1GSC172_0158</name>
</gene>
<evidence type="ECO:0000256" key="1">
    <source>
        <dbReference type="PROSITE-ProRule" id="PRU00285"/>
    </source>
</evidence>
<evidence type="ECO:0000313" key="4">
    <source>
        <dbReference type="EMBL" id="EMO52506.1"/>
    </source>
</evidence>
<dbReference type="AlphaFoldDB" id="M6VBX3"/>
<proteinExistence type="inferred from homology"/>
<protein>
    <submittedName>
        <fullName evidence="4">Hsp20/alpha crystallin family protein</fullName>
    </submittedName>
</protein>
<sequence length="142" mass="16443">MNSLTKVQDPFLNFNDMEHFFQNWNDNFHRNGVRHIPAINVSKTKDGYELECAAPGLEKKDFKIDLDGSLITISATKKNESKEENKHYSKREYNYSSFSRSFNLLETIDKDKISAKYENGILKLSLPKKAEAGKLEHKINIE</sequence>
<name>M6VBX3_9LEPT</name>
<evidence type="ECO:0000313" key="5">
    <source>
        <dbReference type="Proteomes" id="UP000012112"/>
    </source>
</evidence>
<comment type="caution">
    <text evidence="4">The sequence shown here is derived from an EMBL/GenBank/DDBJ whole genome shotgun (WGS) entry which is preliminary data.</text>
</comment>
<dbReference type="InterPro" id="IPR031107">
    <property type="entry name" value="Small_HSP"/>
</dbReference>
<dbReference type="InterPro" id="IPR002068">
    <property type="entry name" value="A-crystallin/Hsp20_dom"/>
</dbReference>
<dbReference type="GeneID" id="23201848"/>
<accession>M6VBX3</accession>
<dbReference type="RefSeq" id="WP_002180045.1">
    <property type="nucleotide sequence ID" value="NZ_AKWD02000057.1"/>
</dbReference>
<dbReference type="CDD" id="cd06464">
    <property type="entry name" value="ACD_sHsps-like"/>
    <property type="match status" value="1"/>
</dbReference>
<dbReference type="STRING" id="28182.GCA_001568325_00831"/>
<feature type="domain" description="SHSP" evidence="3">
    <location>
        <begin position="30"/>
        <end position="142"/>
    </location>
</feature>